<organism evidence="7 8">
    <name type="scientific">Cellulomonas chengniuliangii</name>
    <dbReference type="NCBI Taxonomy" id="2968084"/>
    <lineage>
        <taxon>Bacteria</taxon>
        <taxon>Bacillati</taxon>
        <taxon>Actinomycetota</taxon>
        <taxon>Actinomycetes</taxon>
        <taxon>Micrococcales</taxon>
        <taxon>Cellulomonadaceae</taxon>
        <taxon>Cellulomonas</taxon>
    </lineage>
</organism>
<comment type="subcellular location">
    <subcellularLocation>
        <location evidence="1">Cell membrane</location>
        <topology evidence="1">Multi-pass membrane protein</topology>
    </subcellularLocation>
</comment>
<sequence length="419" mass="42015">MTAPAQGSADLTARGVTGVGVASLVAAVSTNVVLLIAARSLSPAANADFLVFWSVLFACFGVLGGVQNETTRAVRVARTTAPAPGADPRARVLPIALLTGAALAGALLVTSPAWGRALLGPGAPTLTVALALALIAFSGHSAVAGALGGAGSWPMYARLVGSEAIVRLVLVGAVALVGAPLVGVEVASAAAAATWIGFFALSSRTRSAQRAVADVDASAFVRRTAHAMLAAASSAALVVGFPVLLRLTTPTSEFELAAPLILAISMTRAPLLMPLNAYQGVAITHFLSHRQEGIRPLARIVGAIMGVGAAGALLAVAVGPWLMRALFGTAYHVDGLLLGALTGAAAMLAVLTLTGAAVLALDKHKAYASSWGLATLVTVAVLLLPLDLEARAVLALALGPLAGVALHGIVLIRPDRTGR</sequence>
<feature type="transmembrane region" description="Helical" evidence="6">
    <location>
        <begin position="297"/>
        <end position="323"/>
    </location>
</feature>
<dbReference type="PANTHER" id="PTHR30250:SF11">
    <property type="entry name" value="O-ANTIGEN TRANSPORTER-RELATED"/>
    <property type="match status" value="1"/>
</dbReference>
<evidence type="ECO:0000256" key="2">
    <source>
        <dbReference type="ARBA" id="ARBA00022475"/>
    </source>
</evidence>
<keyword evidence="8" id="KW-1185">Reference proteome</keyword>
<accession>A0ABY5KZ57</accession>
<feature type="transmembrane region" description="Helical" evidence="6">
    <location>
        <begin position="227"/>
        <end position="245"/>
    </location>
</feature>
<protein>
    <recommendedName>
        <fullName evidence="9">Polysaccharide biosynthesis protein</fullName>
    </recommendedName>
</protein>
<feature type="transmembrane region" description="Helical" evidence="6">
    <location>
        <begin position="49"/>
        <end position="66"/>
    </location>
</feature>
<evidence type="ECO:0008006" key="9">
    <source>
        <dbReference type="Google" id="ProtNLM"/>
    </source>
</evidence>
<evidence type="ECO:0000256" key="4">
    <source>
        <dbReference type="ARBA" id="ARBA00022989"/>
    </source>
</evidence>
<dbReference type="Proteomes" id="UP001316189">
    <property type="component" value="Chromosome"/>
</dbReference>
<evidence type="ECO:0000256" key="5">
    <source>
        <dbReference type="ARBA" id="ARBA00023136"/>
    </source>
</evidence>
<feature type="transmembrane region" description="Helical" evidence="6">
    <location>
        <begin position="335"/>
        <end position="361"/>
    </location>
</feature>
<dbReference type="RefSeq" id="WP_227569429.1">
    <property type="nucleotide sequence ID" value="NZ_CP101988.1"/>
</dbReference>
<feature type="transmembrane region" description="Helical" evidence="6">
    <location>
        <begin position="126"/>
        <end position="148"/>
    </location>
</feature>
<feature type="transmembrane region" description="Helical" evidence="6">
    <location>
        <begin position="392"/>
        <end position="412"/>
    </location>
</feature>
<name>A0ABY5KZ57_9CELL</name>
<feature type="transmembrane region" description="Helical" evidence="6">
    <location>
        <begin position="168"/>
        <end position="201"/>
    </location>
</feature>
<evidence type="ECO:0000256" key="1">
    <source>
        <dbReference type="ARBA" id="ARBA00004651"/>
    </source>
</evidence>
<dbReference type="InterPro" id="IPR050833">
    <property type="entry name" value="Poly_Biosynth_Transport"/>
</dbReference>
<reference evidence="7 8" key="1">
    <citation type="submission" date="2022-07" db="EMBL/GenBank/DDBJ databases">
        <title>Novel species in genus cellulomonas.</title>
        <authorList>
            <person name="Ye L."/>
        </authorList>
    </citation>
    <scope>NUCLEOTIDE SEQUENCE [LARGE SCALE GENOMIC DNA]</scope>
    <source>
        <strain evidence="8">zg-Y338</strain>
    </source>
</reference>
<feature type="transmembrane region" description="Helical" evidence="6">
    <location>
        <begin position="16"/>
        <end position="37"/>
    </location>
</feature>
<keyword evidence="5 6" id="KW-0472">Membrane</keyword>
<evidence type="ECO:0000256" key="3">
    <source>
        <dbReference type="ARBA" id="ARBA00022692"/>
    </source>
</evidence>
<evidence type="ECO:0000256" key="6">
    <source>
        <dbReference type="SAM" id="Phobius"/>
    </source>
</evidence>
<feature type="transmembrane region" description="Helical" evidence="6">
    <location>
        <begin position="92"/>
        <end position="114"/>
    </location>
</feature>
<dbReference type="PANTHER" id="PTHR30250">
    <property type="entry name" value="PST FAMILY PREDICTED COLANIC ACID TRANSPORTER"/>
    <property type="match status" value="1"/>
</dbReference>
<keyword evidence="4 6" id="KW-1133">Transmembrane helix</keyword>
<keyword evidence="3 6" id="KW-0812">Transmembrane</keyword>
<keyword evidence="2" id="KW-1003">Cell membrane</keyword>
<evidence type="ECO:0000313" key="7">
    <source>
        <dbReference type="EMBL" id="UUI74511.1"/>
    </source>
</evidence>
<gene>
    <name evidence="7" type="ORF">NP064_11985</name>
</gene>
<feature type="transmembrane region" description="Helical" evidence="6">
    <location>
        <begin position="257"/>
        <end position="277"/>
    </location>
</feature>
<proteinExistence type="predicted"/>
<evidence type="ECO:0000313" key="8">
    <source>
        <dbReference type="Proteomes" id="UP001316189"/>
    </source>
</evidence>
<dbReference type="EMBL" id="CP101988">
    <property type="protein sequence ID" value="UUI74511.1"/>
    <property type="molecule type" value="Genomic_DNA"/>
</dbReference>
<feature type="transmembrane region" description="Helical" evidence="6">
    <location>
        <begin position="368"/>
        <end position="386"/>
    </location>
</feature>